<accession>A0A939JVC1</accession>
<dbReference type="Proteomes" id="UP000664122">
    <property type="component" value="Unassembled WGS sequence"/>
</dbReference>
<keyword evidence="1" id="KW-0732">Signal</keyword>
<evidence type="ECO:0000313" key="3">
    <source>
        <dbReference type="Proteomes" id="UP000664122"/>
    </source>
</evidence>
<reference evidence="2" key="1">
    <citation type="submission" date="2021-03" db="EMBL/GenBank/DDBJ databases">
        <title>Whole genome sequence of Jiella sp. CQZ9-1.</title>
        <authorList>
            <person name="Tuo L."/>
        </authorList>
    </citation>
    <scope>NUCLEOTIDE SEQUENCE</scope>
    <source>
        <strain evidence="2">CQZ9-1</strain>
    </source>
</reference>
<sequence length="66" mass="7168">MYTRLTVLTILIALFGVAMSYLAQRPTPGDPNSFVASISGGSCDYTAGTLCRIQRNQNQPQGQVQF</sequence>
<keyword evidence="3" id="KW-1185">Reference proteome</keyword>
<organism evidence="2 3">
    <name type="scientific">Jiella flava</name>
    <dbReference type="NCBI Taxonomy" id="2816857"/>
    <lineage>
        <taxon>Bacteria</taxon>
        <taxon>Pseudomonadati</taxon>
        <taxon>Pseudomonadota</taxon>
        <taxon>Alphaproteobacteria</taxon>
        <taxon>Hyphomicrobiales</taxon>
        <taxon>Aurantimonadaceae</taxon>
        <taxon>Jiella</taxon>
    </lineage>
</organism>
<feature type="chain" id="PRO_5036899060" evidence="1">
    <location>
        <begin position="24"/>
        <end position="66"/>
    </location>
</feature>
<protein>
    <submittedName>
        <fullName evidence="2">Uncharacterized protein</fullName>
    </submittedName>
</protein>
<name>A0A939JVC1_9HYPH</name>
<gene>
    <name evidence="2" type="ORF">J1C48_06915</name>
</gene>
<evidence type="ECO:0000313" key="2">
    <source>
        <dbReference type="EMBL" id="MBO0662299.1"/>
    </source>
</evidence>
<comment type="caution">
    <text evidence="2">The sequence shown here is derived from an EMBL/GenBank/DDBJ whole genome shotgun (WGS) entry which is preliminary data.</text>
</comment>
<dbReference type="RefSeq" id="WP_207257054.1">
    <property type="nucleotide sequence ID" value="NZ_JAFMPP010000004.1"/>
</dbReference>
<proteinExistence type="predicted"/>
<dbReference type="AlphaFoldDB" id="A0A939JVC1"/>
<evidence type="ECO:0000256" key="1">
    <source>
        <dbReference type="SAM" id="SignalP"/>
    </source>
</evidence>
<feature type="signal peptide" evidence="1">
    <location>
        <begin position="1"/>
        <end position="23"/>
    </location>
</feature>
<dbReference type="EMBL" id="JAFMPP010000004">
    <property type="protein sequence ID" value="MBO0662299.1"/>
    <property type="molecule type" value="Genomic_DNA"/>
</dbReference>